<name>A0A6N7TSF3_9BIFI</name>
<organism evidence="1 2">
    <name type="scientific">Bifidobacterium asteroides</name>
    <dbReference type="NCBI Taxonomy" id="1684"/>
    <lineage>
        <taxon>Bacteria</taxon>
        <taxon>Bacillati</taxon>
        <taxon>Actinomycetota</taxon>
        <taxon>Actinomycetes</taxon>
        <taxon>Bifidobacteriales</taxon>
        <taxon>Bifidobacteriaceae</taxon>
        <taxon>Bifidobacterium</taxon>
    </lineage>
</organism>
<evidence type="ECO:0000313" key="1">
    <source>
        <dbReference type="EMBL" id="MSD90199.1"/>
    </source>
</evidence>
<reference evidence="1 2" key="1">
    <citation type="submission" date="2019-11" db="EMBL/GenBank/DDBJ databases">
        <title>Draft Genome Sequence of Plant Growth-Promoting Rhizosphere-Associated Bacteria.</title>
        <authorList>
            <person name="Vasilyev I.Y."/>
            <person name="Radchenko V."/>
            <person name="Ilnitskaya E.V."/>
        </authorList>
    </citation>
    <scope>NUCLEOTIDE SEQUENCE [LARGE SCALE GENOMIC DNA]</scope>
    <source>
        <strain evidence="1 2">VRA_9sq_n</strain>
    </source>
</reference>
<comment type="caution">
    <text evidence="1">The sequence shown here is derived from an EMBL/GenBank/DDBJ whole genome shotgun (WGS) entry which is preliminary data.</text>
</comment>
<accession>A0A6N7TSF3</accession>
<dbReference type="EMBL" id="WKKW01000001">
    <property type="protein sequence ID" value="MSD90199.1"/>
    <property type="molecule type" value="Genomic_DNA"/>
</dbReference>
<sequence length="172" mass="19417">MVAELPILYGKRDYSRQAYIAILANMEDRRWRPLDGIKSLDLVWDERDWTRIDVRDLRCGDAVVVDGVLYEVTKASLAHTDYPCVGTDALGRNPIDLRLVSCALRRKVSVPAKPGFYKDTMGEFWARAAKSTDDGPWRSVEPDALDQPAKSDKYMSNLMPLTPVHFESGRAA</sequence>
<protein>
    <submittedName>
        <fullName evidence="1">Uncharacterized protein</fullName>
    </submittedName>
</protein>
<evidence type="ECO:0000313" key="2">
    <source>
        <dbReference type="Proteomes" id="UP000436357"/>
    </source>
</evidence>
<dbReference type="Proteomes" id="UP000436357">
    <property type="component" value="Unassembled WGS sequence"/>
</dbReference>
<dbReference type="AlphaFoldDB" id="A0A6N7TSF3"/>
<dbReference type="OrthoDB" id="4556201at2"/>
<proteinExistence type="predicted"/>
<gene>
    <name evidence="1" type="ORF">GKC41_00725</name>
</gene>